<dbReference type="Proteomes" id="UP001162483">
    <property type="component" value="Unassembled WGS sequence"/>
</dbReference>
<keyword evidence="2" id="KW-1185">Reference proteome</keyword>
<name>A0ABN9AE97_9NEOB</name>
<organism evidence="1 2">
    <name type="scientific">Staurois parvus</name>
    <dbReference type="NCBI Taxonomy" id="386267"/>
    <lineage>
        <taxon>Eukaryota</taxon>
        <taxon>Metazoa</taxon>
        <taxon>Chordata</taxon>
        <taxon>Craniata</taxon>
        <taxon>Vertebrata</taxon>
        <taxon>Euteleostomi</taxon>
        <taxon>Amphibia</taxon>
        <taxon>Batrachia</taxon>
        <taxon>Anura</taxon>
        <taxon>Neobatrachia</taxon>
        <taxon>Ranoidea</taxon>
        <taxon>Ranidae</taxon>
        <taxon>Staurois</taxon>
    </lineage>
</organism>
<evidence type="ECO:0000313" key="2">
    <source>
        <dbReference type="Proteomes" id="UP001162483"/>
    </source>
</evidence>
<evidence type="ECO:0000313" key="1">
    <source>
        <dbReference type="EMBL" id="CAI9532118.1"/>
    </source>
</evidence>
<reference evidence="1" key="1">
    <citation type="submission" date="2023-05" db="EMBL/GenBank/DDBJ databases">
        <authorList>
            <person name="Stuckert A."/>
        </authorList>
    </citation>
    <scope>NUCLEOTIDE SEQUENCE</scope>
</reference>
<protein>
    <submittedName>
        <fullName evidence="1">Uncharacterized protein</fullName>
    </submittedName>
</protein>
<accession>A0ABN9AE97</accession>
<proteinExistence type="predicted"/>
<dbReference type="EMBL" id="CATNWA010000039">
    <property type="protein sequence ID" value="CAI9532118.1"/>
    <property type="molecule type" value="Genomic_DNA"/>
</dbReference>
<sequence length="64" mass="7189">MYINGRTGAGAVLKRVAFYKWPPHSLPVCAPWECEAPLSGARYVWRTQRNTDHCTGPLCEVPVM</sequence>
<gene>
    <name evidence="1" type="ORF">SPARVUS_LOCUS105949</name>
</gene>
<comment type="caution">
    <text evidence="1">The sequence shown here is derived from an EMBL/GenBank/DDBJ whole genome shotgun (WGS) entry which is preliminary data.</text>
</comment>